<dbReference type="EMBL" id="MTYJ01000072">
    <property type="protein sequence ID" value="OQV16560.1"/>
    <property type="molecule type" value="Genomic_DNA"/>
</dbReference>
<gene>
    <name evidence="2" type="ORF">BV898_09235</name>
</gene>
<comment type="caution">
    <text evidence="2">The sequence shown here is derived from an EMBL/GenBank/DDBJ whole genome shotgun (WGS) entry which is preliminary data.</text>
</comment>
<evidence type="ECO:0000313" key="3">
    <source>
        <dbReference type="Proteomes" id="UP000192578"/>
    </source>
</evidence>
<sequence length="294" mass="32268">MNGRSVLLVLSGLILRINGQFPPYFFSQQNALSPPNCRCLGGQGQTINNNNNNNLPINNFPNQNFPINNFPNQNFPINNNFPNSINNFPSQNFPINSNLPNPINNFINYPNNNFPANTFPNNNNNIPGVINNQQPFSSIVDPNIQVDRQKAQQQLSGRGKRAAPTRRTMISTRAFGQQSMQVCGTDGNIYSDVCLIINAQSQNPSLGGRPCNLQAAVQSVQQGSTNNNFNQFVVPVCMNDGSTSPSADAALSLMLNNRALGIRCQGQCPCQLTCPPTNARDMQTLQQYITADCF</sequence>
<protein>
    <submittedName>
        <fullName evidence="2">Uncharacterized protein</fullName>
    </submittedName>
</protein>
<dbReference type="Proteomes" id="UP000192578">
    <property type="component" value="Unassembled WGS sequence"/>
</dbReference>
<keyword evidence="1" id="KW-0732">Signal</keyword>
<evidence type="ECO:0000313" key="2">
    <source>
        <dbReference type="EMBL" id="OQV16560.1"/>
    </source>
</evidence>
<dbReference type="OrthoDB" id="343609at2759"/>
<evidence type="ECO:0000256" key="1">
    <source>
        <dbReference type="SAM" id="SignalP"/>
    </source>
</evidence>
<reference evidence="3" key="1">
    <citation type="submission" date="2017-01" db="EMBL/GenBank/DDBJ databases">
        <title>Comparative genomics of anhydrobiosis in the tardigrade Hypsibius dujardini.</title>
        <authorList>
            <person name="Yoshida Y."/>
            <person name="Koutsovoulos G."/>
            <person name="Laetsch D."/>
            <person name="Stevens L."/>
            <person name="Kumar S."/>
            <person name="Horikawa D."/>
            <person name="Ishino K."/>
            <person name="Komine S."/>
            <person name="Tomita M."/>
            <person name="Blaxter M."/>
            <person name="Arakawa K."/>
        </authorList>
    </citation>
    <scope>NUCLEOTIDE SEQUENCE [LARGE SCALE GENOMIC DNA]</scope>
    <source>
        <strain evidence="3">Z151</strain>
    </source>
</reference>
<keyword evidence="3" id="KW-1185">Reference proteome</keyword>
<organism evidence="2 3">
    <name type="scientific">Hypsibius exemplaris</name>
    <name type="common">Freshwater tardigrade</name>
    <dbReference type="NCBI Taxonomy" id="2072580"/>
    <lineage>
        <taxon>Eukaryota</taxon>
        <taxon>Metazoa</taxon>
        <taxon>Ecdysozoa</taxon>
        <taxon>Tardigrada</taxon>
        <taxon>Eutardigrada</taxon>
        <taxon>Parachela</taxon>
        <taxon>Hypsibioidea</taxon>
        <taxon>Hypsibiidae</taxon>
        <taxon>Hypsibius</taxon>
    </lineage>
</organism>
<proteinExistence type="predicted"/>
<accession>A0A1W0WMW5</accession>
<dbReference type="AlphaFoldDB" id="A0A1W0WMW5"/>
<feature type="chain" id="PRO_5012845434" evidence="1">
    <location>
        <begin position="20"/>
        <end position="294"/>
    </location>
</feature>
<feature type="signal peptide" evidence="1">
    <location>
        <begin position="1"/>
        <end position="19"/>
    </location>
</feature>
<name>A0A1W0WMW5_HYPEX</name>